<sequence>MVSSEALQAGSRVAVDMAPNRPYTVLGLGKNRVTVSDGLTKKKHLHKRNVLPWDTVSPLTNKATIKFSALPLLQSENDAIKRAEVEEMIRDYVGSAEQLKDMDLRVELFENGVPLEIAAASAPYSETDIKHIYSGGPAKEYPNGGPIGGTVKVELMVGTSKPIEEIVRREKNIDQSPHVLVQWWNHEYSALGNQPRIGRIEIEQIAPGKYIQRTYKSVSGMGEFNGDLESIFLYFDGEEFSSGTYPGRKSFKIDQWSKTKYRQNPWRYFGFNLSGTTLLNGVEQLLTFHKSEMKKVK</sequence>
<reference evidence="1 2" key="1">
    <citation type="journal article" date="2016" name="Nat. Commun.">
        <title>Thousands of microbial genomes shed light on interconnected biogeochemical processes in an aquifer system.</title>
        <authorList>
            <person name="Anantharaman K."/>
            <person name="Brown C.T."/>
            <person name="Hug L.A."/>
            <person name="Sharon I."/>
            <person name="Castelle C.J."/>
            <person name="Probst A.J."/>
            <person name="Thomas B.C."/>
            <person name="Singh A."/>
            <person name="Wilkins M.J."/>
            <person name="Karaoz U."/>
            <person name="Brodie E.L."/>
            <person name="Williams K.H."/>
            <person name="Hubbard S.S."/>
            <person name="Banfield J.F."/>
        </authorList>
    </citation>
    <scope>NUCLEOTIDE SEQUENCE [LARGE SCALE GENOMIC DNA]</scope>
</reference>
<dbReference type="AlphaFoldDB" id="A0A1F7I8P1"/>
<accession>A0A1F7I8P1</accession>
<proteinExistence type="predicted"/>
<gene>
    <name evidence="1" type="ORF">A2954_04900</name>
</gene>
<evidence type="ECO:0000313" key="2">
    <source>
        <dbReference type="Proteomes" id="UP000177698"/>
    </source>
</evidence>
<comment type="caution">
    <text evidence="1">The sequence shown here is derived from an EMBL/GenBank/DDBJ whole genome shotgun (WGS) entry which is preliminary data.</text>
</comment>
<dbReference type="Proteomes" id="UP000177698">
    <property type="component" value="Unassembled WGS sequence"/>
</dbReference>
<protein>
    <submittedName>
        <fullName evidence="1">Uncharacterized protein</fullName>
    </submittedName>
</protein>
<name>A0A1F7I8P1_9BACT</name>
<dbReference type="EMBL" id="MGAG01000037">
    <property type="protein sequence ID" value="OGK39735.1"/>
    <property type="molecule type" value="Genomic_DNA"/>
</dbReference>
<evidence type="ECO:0000313" key="1">
    <source>
        <dbReference type="EMBL" id="OGK39735.1"/>
    </source>
</evidence>
<organism evidence="1 2">
    <name type="scientific">Candidatus Roizmanbacteria bacterium RIFCSPLOWO2_01_FULL_37_12</name>
    <dbReference type="NCBI Taxonomy" id="1802056"/>
    <lineage>
        <taxon>Bacteria</taxon>
        <taxon>Candidatus Roizmaniibacteriota</taxon>
    </lineage>
</organism>